<dbReference type="SUPFAM" id="SSF63712">
    <property type="entry name" value="Nicotinic receptor ligand binding domain-like"/>
    <property type="match status" value="1"/>
</dbReference>
<organism evidence="8 9">
    <name type="scientific">Holothuria leucospilota</name>
    <name type="common">Black long sea cucumber</name>
    <name type="synonym">Mertensiothuria leucospilota</name>
    <dbReference type="NCBI Taxonomy" id="206669"/>
    <lineage>
        <taxon>Eukaryota</taxon>
        <taxon>Metazoa</taxon>
        <taxon>Echinodermata</taxon>
        <taxon>Eleutherozoa</taxon>
        <taxon>Echinozoa</taxon>
        <taxon>Holothuroidea</taxon>
        <taxon>Aspidochirotacea</taxon>
        <taxon>Aspidochirotida</taxon>
        <taxon>Holothuriidae</taxon>
        <taxon>Holothuria</taxon>
    </lineage>
</organism>
<evidence type="ECO:0000256" key="2">
    <source>
        <dbReference type="ARBA" id="ARBA00022692"/>
    </source>
</evidence>
<dbReference type="Proteomes" id="UP001152320">
    <property type="component" value="Chromosome 12"/>
</dbReference>
<dbReference type="Pfam" id="PF02931">
    <property type="entry name" value="Neur_chan_LBD"/>
    <property type="match status" value="1"/>
</dbReference>
<dbReference type="InterPro" id="IPR006201">
    <property type="entry name" value="Neur_channel"/>
</dbReference>
<keyword evidence="4 5" id="KW-0472">Membrane</keyword>
<dbReference type="Pfam" id="PF02932">
    <property type="entry name" value="Neur_chan_memb"/>
    <property type="match status" value="1"/>
</dbReference>
<evidence type="ECO:0000256" key="4">
    <source>
        <dbReference type="ARBA" id="ARBA00023136"/>
    </source>
</evidence>
<gene>
    <name evidence="8" type="ORF">HOLleu_25302</name>
</gene>
<dbReference type="EMBL" id="JAIZAY010000012">
    <property type="protein sequence ID" value="KAJ8031934.1"/>
    <property type="molecule type" value="Genomic_DNA"/>
</dbReference>
<dbReference type="GO" id="GO:0016020">
    <property type="term" value="C:membrane"/>
    <property type="evidence" value="ECO:0007669"/>
    <property type="project" value="UniProtKB-SubCell"/>
</dbReference>
<keyword evidence="3 5" id="KW-1133">Transmembrane helix</keyword>
<dbReference type="FunFam" id="2.70.170.10:FF:000028">
    <property type="entry name" value="AcetylCholine Receptor"/>
    <property type="match status" value="1"/>
</dbReference>
<name>A0A9Q1H3D6_HOLLE</name>
<keyword evidence="9" id="KW-1185">Reference proteome</keyword>
<evidence type="ECO:0000259" key="6">
    <source>
        <dbReference type="Pfam" id="PF02931"/>
    </source>
</evidence>
<protein>
    <submittedName>
        <fullName evidence="8">Neuronal acetylcholine receptor subunit alpha-7</fullName>
    </submittedName>
</protein>
<reference evidence="8" key="1">
    <citation type="submission" date="2021-10" db="EMBL/GenBank/DDBJ databases">
        <title>Tropical sea cucumber genome reveals ecological adaptation and Cuvierian tubules defense mechanism.</title>
        <authorList>
            <person name="Chen T."/>
        </authorList>
    </citation>
    <scope>NUCLEOTIDE SEQUENCE</scope>
    <source>
        <strain evidence="8">Nanhai2018</strain>
        <tissue evidence="8">Muscle</tissue>
    </source>
</reference>
<dbReference type="InterPro" id="IPR018000">
    <property type="entry name" value="Neurotransmitter_ion_chnl_CS"/>
</dbReference>
<comment type="similarity">
    <text evidence="5">Belongs to the ligand-gated ion channel (TC 1.A.9) family.</text>
</comment>
<dbReference type="CDD" id="cd19051">
    <property type="entry name" value="LGIC_TM_cation"/>
    <property type="match status" value="1"/>
</dbReference>
<sequence length="418" mass="47863">MCSFFHFYQNEQKQRLSVVGVIYMGWVDELLTWDPKDYGGVERISLRMDEIWIPDTTASERLDVGKGYINLFEPYVMVNSTGHVSYFDLSDLTVYCRMNMSYFPFDIQKCKISFLSFGYDSDQLILAFSNTSSANENTFAPNGVWELVDVTVQQVDVYYLCCPIPYVEIHYEFILRRIGKFYVYSIWIPSGLLSLLLIAVFAMHPNSGEKVSLSVSTVLAFILFQQIVVESMPRSGDDSPIIVAYFSAMIVISCLSVFGSAVVLRVYHHNSKTPVPWIFQCLIRRSYVTVASARKSPTVIPSDCREKRQNDEHVTDERLPEQTTDVHQVFPVRIIDEFESTFSDIHKGKDALHNGRNNLVDIDCRVSKTSSRHVNDHSTSDYETDWMLLALMLDKIFLAVAVLAMLGTLLYCVVRFQM</sequence>
<dbReference type="PRINTS" id="PR00252">
    <property type="entry name" value="NRIONCHANNEL"/>
</dbReference>
<dbReference type="InterPro" id="IPR006029">
    <property type="entry name" value="Neurotrans-gated_channel_TM"/>
</dbReference>
<accession>A0A9Q1H3D6</accession>
<keyword evidence="2 5" id="KW-0812">Transmembrane</keyword>
<proteinExistence type="inferred from homology"/>
<feature type="transmembrane region" description="Helical" evidence="5">
    <location>
        <begin position="241"/>
        <end position="267"/>
    </location>
</feature>
<dbReference type="InterPro" id="IPR036719">
    <property type="entry name" value="Neuro-gated_channel_TM_sf"/>
</dbReference>
<feature type="domain" description="Neurotransmitter-gated ion-channel ligand-binding" evidence="6">
    <location>
        <begin position="10"/>
        <end position="177"/>
    </location>
</feature>
<dbReference type="PANTHER" id="PTHR18945">
    <property type="entry name" value="NEUROTRANSMITTER GATED ION CHANNEL"/>
    <property type="match status" value="1"/>
</dbReference>
<dbReference type="InterPro" id="IPR006202">
    <property type="entry name" value="Neur_chan_lig-bd"/>
</dbReference>
<dbReference type="Gene3D" id="1.20.58.390">
    <property type="entry name" value="Neurotransmitter-gated ion-channel transmembrane domain"/>
    <property type="match status" value="1"/>
</dbReference>
<dbReference type="InterPro" id="IPR038050">
    <property type="entry name" value="Neuro_actylchol_rec"/>
</dbReference>
<evidence type="ECO:0000256" key="5">
    <source>
        <dbReference type="RuleBase" id="RU000687"/>
    </source>
</evidence>
<dbReference type="AlphaFoldDB" id="A0A9Q1H3D6"/>
<comment type="caution">
    <text evidence="8">The sequence shown here is derived from an EMBL/GenBank/DDBJ whole genome shotgun (WGS) entry which is preliminary data.</text>
</comment>
<keyword evidence="5" id="KW-0407">Ion channel</keyword>
<dbReference type="InterPro" id="IPR036734">
    <property type="entry name" value="Neur_chan_lig-bd_sf"/>
</dbReference>
<dbReference type="PROSITE" id="PS00236">
    <property type="entry name" value="NEUROTR_ION_CHANNEL"/>
    <property type="match status" value="1"/>
</dbReference>
<evidence type="ECO:0000313" key="8">
    <source>
        <dbReference type="EMBL" id="KAJ8031934.1"/>
    </source>
</evidence>
<feature type="domain" description="Neurotransmitter-gated ion-channel transmembrane" evidence="7">
    <location>
        <begin position="187"/>
        <end position="411"/>
    </location>
</feature>
<dbReference type="GO" id="GO:0005230">
    <property type="term" value="F:extracellular ligand-gated monoatomic ion channel activity"/>
    <property type="evidence" value="ECO:0007669"/>
    <property type="project" value="InterPro"/>
</dbReference>
<evidence type="ECO:0000256" key="3">
    <source>
        <dbReference type="ARBA" id="ARBA00022989"/>
    </source>
</evidence>
<keyword evidence="5" id="KW-0406">Ion transport</keyword>
<comment type="subcellular location">
    <subcellularLocation>
        <location evidence="1">Membrane</location>
        <topology evidence="1">Multi-pass membrane protein</topology>
    </subcellularLocation>
</comment>
<evidence type="ECO:0000256" key="1">
    <source>
        <dbReference type="ARBA" id="ARBA00004141"/>
    </source>
</evidence>
<evidence type="ECO:0000259" key="7">
    <source>
        <dbReference type="Pfam" id="PF02932"/>
    </source>
</evidence>
<dbReference type="SUPFAM" id="SSF90112">
    <property type="entry name" value="Neurotransmitter-gated ion-channel transmembrane pore"/>
    <property type="match status" value="1"/>
</dbReference>
<feature type="transmembrane region" description="Helical" evidence="5">
    <location>
        <begin position="396"/>
        <end position="414"/>
    </location>
</feature>
<keyword evidence="5" id="KW-0813">Transport</keyword>
<keyword evidence="8" id="KW-0675">Receptor</keyword>
<comment type="caution">
    <text evidence="5">Lacks conserved residue(s) required for the propagation of feature annotation.</text>
</comment>
<dbReference type="GO" id="GO:0004888">
    <property type="term" value="F:transmembrane signaling receptor activity"/>
    <property type="evidence" value="ECO:0007669"/>
    <property type="project" value="InterPro"/>
</dbReference>
<dbReference type="OrthoDB" id="410315at2759"/>
<feature type="transmembrane region" description="Helical" evidence="5">
    <location>
        <begin position="181"/>
        <end position="205"/>
    </location>
</feature>
<evidence type="ECO:0000313" key="9">
    <source>
        <dbReference type="Proteomes" id="UP001152320"/>
    </source>
</evidence>
<dbReference type="Gene3D" id="2.70.170.10">
    <property type="entry name" value="Neurotransmitter-gated ion-channel ligand-binding domain"/>
    <property type="match status" value="1"/>
</dbReference>